<sequence>MDFSVFYFADDGMSAGTGERYDLLLRGARFADENGFAAVWTPERHFHSFGGLYPNPSVTGAAIAVTTSRIQVRAGSIVLPLQDPVRVVEEWSVVDNLSGGRTGMALASGWHPTDFALRPEAYQDRERLLVDGVDQVRWLWRGEPVRRVDGLGGEQEIRTLPRPISPEPRLWIACAGSAGKYELAGRLGANVLTHLLNQDVPTLGQKIAAYRRTLSDHHPGATSHVTLMLHTFLGADTNEVRALVHEPLSRYLRSSLDLTVSDRNQEGRLDAAGSSSKHRRGAAAMAFDRYFSSSGLFGTVADARLMLDTLTGIGVDEIACLIDFGVDAELVLESLQLVSQLIPNA</sequence>
<dbReference type="InterPro" id="IPR036661">
    <property type="entry name" value="Luciferase-like_sf"/>
</dbReference>
<evidence type="ECO:0000313" key="4">
    <source>
        <dbReference type="EMBL" id="GLL02118.1"/>
    </source>
</evidence>
<evidence type="ECO:0000259" key="3">
    <source>
        <dbReference type="Pfam" id="PF00296"/>
    </source>
</evidence>
<evidence type="ECO:0000256" key="2">
    <source>
        <dbReference type="ARBA" id="ARBA00023033"/>
    </source>
</evidence>
<dbReference type="PANTHER" id="PTHR30137:SF8">
    <property type="entry name" value="BLR5498 PROTEIN"/>
    <property type="match status" value="1"/>
</dbReference>
<feature type="domain" description="Luciferase-like" evidence="3">
    <location>
        <begin position="1"/>
        <end position="316"/>
    </location>
</feature>
<dbReference type="Gene3D" id="3.20.20.30">
    <property type="entry name" value="Luciferase-like domain"/>
    <property type="match status" value="1"/>
</dbReference>
<dbReference type="Proteomes" id="UP001143480">
    <property type="component" value="Unassembled WGS sequence"/>
</dbReference>
<protein>
    <submittedName>
        <fullName evidence="4">Siderophore biosynthesis protein</fullName>
    </submittedName>
</protein>
<dbReference type="SUPFAM" id="SSF51679">
    <property type="entry name" value="Bacterial luciferase-like"/>
    <property type="match status" value="1"/>
</dbReference>
<dbReference type="GO" id="GO:0005829">
    <property type="term" value="C:cytosol"/>
    <property type="evidence" value="ECO:0007669"/>
    <property type="project" value="TreeGrafter"/>
</dbReference>
<dbReference type="InterPro" id="IPR050766">
    <property type="entry name" value="Bact_Lucif_Oxidored"/>
</dbReference>
<dbReference type="NCBIfam" id="TIGR04020">
    <property type="entry name" value="seco_metab_LLM"/>
    <property type="match status" value="1"/>
</dbReference>
<accession>A0A9W6KJ27</accession>
<comment type="caution">
    <text evidence="4">The sequence shown here is derived from an EMBL/GenBank/DDBJ whole genome shotgun (WGS) entry which is preliminary data.</text>
</comment>
<reference evidence="4" key="1">
    <citation type="journal article" date="2014" name="Int. J. Syst. Evol. Microbiol.">
        <title>Complete genome sequence of Corynebacterium casei LMG S-19264T (=DSM 44701T), isolated from a smear-ripened cheese.</title>
        <authorList>
            <consortium name="US DOE Joint Genome Institute (JGI-PGF)"/>
            <person name="Walter F."/>
            <person name="Albersmeier A."/>
            <person name="Kalinowski J."/>
            <person name="Ruckert C."/>
        </authorList>
    </citation>
    <scope>NUCLEOTIDE SEQUENCE</scope>
    <source>
        <strain evidence="4">VKM Ac-1321</strain>
    </source>
</reference>
<dbReference type="InterPro" id="IPR024011">
    <property type="entry name" value="Biosynth_lucif-like_mOase_dom"/>
</dbReference>
<keyword evidence="1" id="KW-0560">Oxidoreductase</keyword>
<dbReference type="RefSeq" id="WP_271189207.1">
    <property type="nucleotide sequence ID" value="NZ_BSFP01000021.1"/>
</dbReference>
<dbReference type="PANTHER" id="PTHR30137">
    <property type="entry name" value="LUCIFERASE-LIKE MONOOXYGENASE"/>
    <property type="match status" value="1"/>
</dbReference>
<evidence type="ECO:0000256" key="1">
    <source>
        <dbReference type="ARBA" id="ARBA00023002"/>
    </source>
</evidence>
<dbReference type="AlphaFoldDB" id="A0A9W6KJ27"/>
<proteinExistence type="predicted"/>
<dbReference type="Pfam" id="PF00296">
    <property type="entry name" value="Bac_luciferase"/>
    <property type="match status" value="1"/>
</dbReference>
<dbReference type="GO" id="GO:0016705">
    <property type="term" value="F:oxidoreductase activity, acting on paired donors, with incorporation or reduction of molecular oxygen"/>
    <property type="evidence" value="ECO:0007669"/>
    <property type="project" value="InterPro"/>
</dbReference>
<organism evidence="4 5">
    <name type="scientific">Dactylosporangium matsuzakiense</name>
    <dbReference type="NCBI Taxonomy" id="53360"/>
    <lineage>
        <taxon>Bacteria</taxon>
        <taxon>Bacillati</taxon>
        <taxon>Actinomycetota</taxon>
        <taxon>Actinomycetes</taxon>
        <taxon>Micromonosporales</taxon>
        <taxon>Micromonosporaceae</taxon>
        <taxon>Dactylosporangium</taxon>
    </lineage>
</organism>
<evidence type="ECO:0000313" key="5">
    <source>
        <dbReference type="Proteomes" id="UP001143480"/>
    </source>
</evidence>
<keyword evidence="2" id="KW-0503">Monooxygenase</keyword>
<reference evidence="4" key="2">
    <citation type="submission" date="2023-01" db="EMBL/GenBank/DDBJ databases">
        <authorList>
            <person name="Sun Q."/>
            <person name="Evtushenko L."/>
        </authorList>
    </citation>
    <scope>NUCLEOTIDE SEQUENCE</scope>
    <source>
        <strain evidence="4">VKM Ac-1321</strain>
    </source>
</reference>
<dbReference type="InterPro" id="IPR011251">
    <property type="entry name" value="Luciferase-like_dom"/>
</dbReference>
<keyword evidence="5" id="KW-1185">Reference proteome</keyword>
<dbReference type="EMBL" id="BSFP01000021">
    <property type="protein sequence ID" value="GLL02118.1"/>
    <property type="molecule type" value="Genomic_DNA"/>
</dbReference>
<gene>
    <name evidence="4" type="ORF">GCM10017581_038600</name>
</gene>
<name>A0A9W6KJ27_9ACTN</name>
<dbReference type="GO" id="GO:0004497">
    <property type="term" value="F:monooxygenase activity"/>
    <property type="evidence" value="ECO:0007669"/>
    <property type="project" value="UniProtKB-KW"/>
</dbReference>